<evidence type="ECO:0000313" key="4">
    <source>
        <dbReference type="Proteomes" id="UP000295399"/>
    </source>
</evidence>
<dbReference type="InterPro" id="IPR043129">
    <property type="entry name" value="ATPase_NBD"/>
</dbReference>
<evidence type="ECO:0000259" key="2">
    <source>
        <dbReference type="Pfam" id="PF00814"/>
    </source>
</evidence>
<proteinExistence type="predicted"/>
<evidence type="ECO:0000256" key="1">
    <source>
        <dbReference type="SAM" id="MobiDB-lite"/>
    </source>
</evidence>
<protein>
    <submittedName>
        <fullName evidence="3">tRNA threonylcarbamoyladenosine biosynthesis protein TsaB</fullName>
    </submittedName>
</protein>
<dbReference type="GO" id="GO:0005829">
    <property type="term" value="C:cytosol"/>
    <property type="evidence" value="ECO:0007669"/>
    <property type="project" value="TreeGrafter"/>
</dbReference>
<keyword evidence="4" id="KW-1185">Reference proteome</keyword>
<reference evidence="3 4" key="1">
    <citation type="submission" date="2019-03" db="EMBL/GenBank/DDBJ databases">
        <title>Genomic Encyclopedia of Type Strains, Phase IV (KMG-IV): sequencing the most valuable type-strain genomes for metagenomic binning, comparative biology and taxonomic classification.</title>
        <authorList>
            <person name="Goeker M."/>
        </authorList>
    </citation>
    <scope>NUCLEOTIDE SEQUENCE [LARGE SCALE GENOMIC DNA]</scope>
    <source>
        <strain evidence="3 4">DSM 2132</strain>
    </source>
</reference>
<dbReference type="AlphaFoldDB" id="A0A4R2PKY7"/>
<dbReference type="InterPro" id="IPR000905">
    <property type="entry name" value="Gcp-like_dom"/>
</dbReference>
<accession>A0A4R2PKY7</accession>
<dbReference type="InParanoid" id="A0A4R2PKY7"/>
<dbReference type="SUPFAM" id="SSF53067">
    <property type="entry name" value="Actin-like ATPase domain"/>
    <property type="match status" value="2"/>
</dbReference>
<organism evidence="3 4">
    <name type="scientific">Rhodothalassium salexigens DSM 2132</name>
    <dbReference type="NCBI Taxonomy" id="1188247"/>
    <lineage>
        <taxon>Bacteria</taxon>
        <taxon>Pseudomonadati</taxon>
        <taxon>Pseudomonadota</taxon>
        <taxon>Alphaproteobacteria</taxon>
        <taxon>Rhodothalassiales</taxon>
        <taxon>Rhodothalassiaceae</taxon>
        <taxon>Rhodothalassium</taxon>
    </lineage>
</organism>
<dbReference type="InterPro" id="IPR022496">
    <property type="entry name" value="T6A_TsaB"/>
</dbReference>
<name>A0A4R2PKY7_RHOSA</name>
<comment type="caution">
    <text evidence="3">The sequence shown here is derived from an EMBL/GenBank/DDBJ whole genome shotgun (WGS) entry which is preliminary data.</text>
</comment>
<dbReference type="PANTHER" id="PTHR11735">
    <property type="entry name" value="TRNA N6-ADENOSINE THREONYLCARBAMOYLTRANSFERASE"/>
    <property type="match status" value="1"/>
</dbReference>
<dbReference type="Gene3D" id="3.30.420.40">
    <property type="match status" value="2"/>
</dbReference>
<gene>
    <name evidence="3" type="ORF">EV659_103140</name>
</gene>
<sequence>MTRRGATDARPRGPVPRPGLATLAVETTGPACSAAVIDAQGRLVWRAEAMARGHAEALVPMVAAVMAEAGLPFDALGRVAVTRGPGSFTGARVGLAAARGLALAAGAETLAVSTLALLALAAADVMPDDGRAILAAIDARRNSVYWQRFDRGPQGLVAAGPAEEAAPGRVLTHLTDTRVAAHAVGSGAAALIATAPEHLTAGPDVTADAATLARLAAAGRLADHADTPRPLYLRPPDAKRPGRALLA</sequence>
<dbReference type="GO" id="GO:0002949">
    <property type="term" value="P:tRNA threonylcarbamoyladenosine modification"/>
    <property type="evidence" value="ECO:0007669"/>
    <property type="project" value="InterPro"/>
</dbReference>
<feature type="domain" description="Gcp-like" evidence="2">
    <location>
        <begin position="49"/>
        <end position="162"/>
    </location>
</feature>
<dbReference type="Proteomes" id="UP000295399">
    <property type="component" value="Unassembled WGS sequence"/>
</dbReference>
<dbReference type="Pfam" id="PF00814">
    <property type="entry name" value="TsaD"/>
    <property type="match status" value="1"/>
</dbReference>
<dbReference type="NCBIfam" id="TIGR03725">
    <property type="entry name" value="T6A_YeaZ"/>
    <property type="match status" value="1"/>
</dbReference>
<dbReference type="PANTHER" id="PTHR11735:SF11">
    <property type="entry name" value="TRNA THREONYLCARBAMOYLADENOSINE BIOSYNTHESIS PROTEIN TSAB"/>
    <property type="match status" value="1"/>
</dbReference>
<dbReference type="FunCoup" id="A0A4R2PKY7">
    <property type="interactions" value="357"/>
</dbReference>
<dbReference type="EMBL" id="SLXO01000003">
    <property type="protein sequence ID" value="TCP36253.1"/>
    <property type="molecule type" value="Genomic_DNA"/>
</dbReference>
<feature type="region of interest" description="Disordered" evidence="1">
    <location>
        <begin position="226"/>
        <end position="247"/>
    </location>
</feature>
<evidence type="ECO:0000313" key="3">
    <source>
        <dbReference type="EMBL" id="TCP36253.1"/>
    </source>
</evidence>